<feature type="chain" id="PRO_5029060520" description="Outer membrane protein assembly factor BamA" evidence="8">
    <location>
        <begin position="21"/>
        <end position="860"/>
    </location>
</feature>
<feature type="domain" description="POTRA" evidence="10">
    <location>
        <begin position="175"/>
        <end position="263"/>
    </location>
</feature>
<feature type="domain" description="POTRA" evidence="10">
    <location>
        <begin position="24"/>
        <end position="91"/>
    </location>
</feature>
<dbReference type="GO" id="GO:0051205">
    <property type="term" value="P:protein insertion into membrane"/>
    <property type="evidence" value="ECO:0007669"/>
    <property type="project" value="UniProtKB-UniRule"/>
</dbReference>
<dbReference type="PANTHER" id="PTHR12815:SF23">
    <property type="entry name" value="OUTER MEMBRANE PROTEIN ASSEMBLY FACTOR BAMA"/>
    <property type="match status" value="1"/>
</dbReference>
<evidence type="ECO:0000313" key="11">
    <source>
        <dbReference type="EMBL" id="CAA0115650.1"/>
    </source>
</evidence>
<keyword evidence="5 8" id="KW-0677">Repeat</keyword>
<feature type="domain" description="POTRA" evidence="10">
    <location>
        <begin position="347"/>
        <end position="421"/>
    </location>
</feature>
<feature type="signal peptide" evidence="8">
    <location>
        <begin position="1"/>
        <end position="20"/>
    </location>
</feature>
<keyword evidence="3 8" id="KW-0812">Transmembrane</keyword>
<evidence type="ECO:0000256" key="2">
    <source>
        <dbReference type="ARBA" id="ARBA00022452"/>
    </source>
</evidence>
<reference evidence="11 12" key="1">
    <citation type="submission" date="2019-11" db="EMBL/GenBank/DDBJ databases">
        <authorList>
            <person name="Holert J."/>
        </authorList>
    </citation>
    <scope>NUCLEOTIDE SEQUENCE [LARGE SCALE GENOMIC DNA]</scope>
    <source>
        <strain evidence="11">BC5_2</strain>
    </source>
</reference>
<evidence type="ECO:0000256" key="1">
    <source>
        <dbReference type="ARBA" id="ARBA00004370"/>
    </source>
</evidence>
<accession>A0A5S9QMH5</accession>
<comment type="similarity">
    <text evidence="8">Belongs to the BamA family.</text>
</comment>
<dbReference type="PIRSF" id="PIRSF006076">
    <property type="entry name" value="OM_assembly_OMP85"/>
    <property type="match status" value="1"/>
</dbReference>
<dbReference type="OrthoDB" id="9803054at2"/>
<dbReference type="PANTHER" id="PTHR12815">
    <property type="entry name" value="SORTING AND ASSEMBLY MACHINERY SAMM50 PROTEIN FAMILY MEMBER"/>
    <property type="match status" value="1"/>
</dbReference>
<dbReference type="InterPro" id="IPR000184">
    <property type="entry name" value="Bac_surfAg_D15"/>
</dbReference>
<keyword evidence="4 8" id="KW-0732">Signal</keyword>
<gene>
    <name evidence="8 11" type="primary">bamA</name>
    <name evidence="11" type="ORF">DPBNPPHM_01969</name>
</gene>
<evidence type="ECO:0000259" key="10">
    <source>
        <dbReference type="PROSITE" id="PS51779"/>
    </source>
</evidence>
<dbReference type="InterPro" id="IPR034746">
    <property type="entry name" value="POTRA"/>
</dbReference>
<keyword evidence="6 8" id="KW-0472">Membrane</keyword>
<dbReference type="Pfam" id="PF07244">
    <property type="entry name" value="POTRA"/>
    <property type="match status" value="4"/>
</dbReference>
<dbReference type="NCBIfam" id="TIGR03303">
    <property type="entry name" value="OM_YaeT"/>
    <property type="match status" value="1"/>
</dbReference>
<dbReference type="Pfam" id="PF01103">
    <property type="entry name" value="Omp85"/>
    <property type="match status" value="1"/>
</dbReference>
<dbReference type="PROSITE" id="PS51779">
    <property type="entry name" value="POTRA"/>
    <property type="match status" value="4"/>
</dbReference>
<evidence type="ECO:0000256" key="4">
    <source>
        <dbReference type="ARBA" id="ARBA00022729"/>
    </source>
</evidence>
<feature type="domain" description="POTRA" evidence="10">
    <location>
        <begin position="92"/>
        <end position="172"/>
    </location>
</feature>
<dbReference type="EMBL" id="CACSII010000018">
    <property type="protein sequence ID" value="CAA0115650.1"/>
    <property type="molecule type" value="Genomic_DNA"/>
</dbReference>
<comment type="subunit">
    <text evidence="8">Part of the Bam complex.</text>
</comment>
<dbReference type="GO" id="GO:0043165">
    <property type="term" value="P:Gram-negative-bacterium-type cell outer membrane assembly"/>
    <property type="evidence" value="ECO:0007669"/>
    <property type="project" value="UniProtKB-UniRule"/>
</dbReference>
<sequence precursor="true">MFKRFFAVVLLLVYSSLVFAKDGFTISDIRIEGLQRIPAGSVFASLPFNISDEASPELINEAINVLFRSGNFNDVEMGRDGDVLVVRLSERPSIASIDIEGNKAIKSEDLLEGLNRSGLSEGRVFKRATLEGIRLELQRQYVAQGRYDATIVAEIEQLPRNRVAVHIDVNEGTVAKVKHMNIVGAEAYRTSDLLELLEIHPSGLLSLIKGDDKYSRERLRGDLERLESFYRDRGYLKFNIDSTQVALSPERDAVFITINVSEGDIYTISDVKLSGEIILPEPVVRSLILVGPKSVYSQGLVTQTEELVAKVLGNDGYTFAKVRSYPKVDEDEKTVELTFFVDPGNRTYVNRIEFTGNTTTQDEVLRREMRQMEAAPASGNKVEQSRLRLERLGFFKQVESEIVEVPGQEDLVDVKYNVEEQHSGSIGASIGYADGSGLVLSANLQQNNFLGTGNRVGVSVTKNDYQFATNISYTDPYYTIDGVSAGFSVFYRKTDFERLGVSEYSTNTFGGALNFGYPISEISRLGFGIGYANIDVTTGVFAPQEIIGTPEPFAPNFDEYIQRQFRDGIPVFPPPVDEQLRNIDVLYDQGINPFVNAERGFIDDHGSRYNSFTLNASWRQSKLNRGLLPTAGYSQSISAEVGIPGTDLEYYKLIYDGQIYVPVLPEVSFRFHAKIGYGGGFGNTNELPFFENFFAGGFGSVRGFERATLGPRGTPAQVYQTSTPFDTAGQPSEPGQLGYVYNPDLEKFVTQERASSTNSFGGNVLVEGGAEFIFPVWFIKDRRSLRTVLFLDAGNVFDSNCGSGQLNCNDIDVTQLRASVGLGLTWISALGPLTFSLAKPFNDTRFDDTKIFQFSIGTGF</sequence>
<evidence type="ECO:0000256" key="3">
    <source>
        <dbReference type="ARBA" id="ARBA00022692"/>
    </source>
</evidence>
<evidence type="ECO:0000256" key="8">
    <source>
        <dbReference type="HAMAP-Rule" id="MF_01430"/>
    </source>
</evidence>
<dbReference type="GO" id="GO:1990063">
    <property type="term" value="C:Bam protein complex"/>
    <property type="evidence" value="ECO:0007669"/>
    <property type="project" value="TreeGrafter"/>
</dbReference>
<dbReference type="Proteomes" id="UP000434580">
    <property type="component" value="Unassembled WGS sequence"/>
</dbReference>
<evidence type="ECO:0000313" key="12">
    <source>
        <dbReference type="Proteomes" id="UP000434580"/>
    </source>
</evidence>
<dbReference type="Gene3D" id="3.10.20.310">
    <property type="entry name" value="membrane protein fhac"/>
    <property type="match status" value="5"/>
</dbReference>
<dbReference type="InterPro" id="IPR023707">
    <property type="entry name" value="OM_assembly_BamA"/>
</dbReference>
<evidence type="ECO:0000256" key="5">
    <source>
        <dbReference type="ARBA" id="ARBA00022737"/>
    </source>
</evidence>
<comment type="subcellular location">
    <subcellularLocation>
        <location evidence="8">Cell outer membrane</location>
    </subcellularLocation>
    <subcellularLocation>
        <location evidence="1">Membrane</location>
    </subcellularLocation>
</comment>
<dbReference type="HAMAP" id="MF_01430">
    <property type="entry name" value="OM_assembly_BamA"/>
    <property type="match status" value="1"/>
</dbReference>
<evidence type="ECO:0000256" key="9">
    <source>
        <dbReference type="NCBIfam" id="TIGR03303"/>
    </source>
</evidence>
<keyword evidence="7 8" id="KW-0998">Cell outer membrane</keyword>
<dbReference type="InterPro" id="IPR010827">
    <property type="entry name" value="BamA/TamA_POTRA"/>
</dbReference>
<evidence type="ECO:0000256" key="7">
    <source>
        <dbReference type="ARBA" id="ARBA00023237"/>
    </source>
</evidence>
<evidence type="ECO:0000256" key="6">
    <source>
        <dbReference type="ARBA" id="ARBA00023136"/>
    </source>
</evidence>
<name>A0A5S9QMH5_9GAMM</name>
<keyword evidence="2 8" id="KW-1134">Transmembrane beta strand</keyword>
<protein>
    <recommendedName>
        <fullName evidence="8 9">Outer membrane protein assembly factor BamA</fullName>
    </recommendedName>
</protein>
<dbReference type="InterPro" id="IPR039910">
    <property type="entry name" value="D15-like"/>
</dbReference>
<proteinExistence type="inferred from homology"/>
<dbReference type="AlphaFoldDB" id="A0A5S9QMH5"/>
<organism evidence="11 12">
    <name type="scientific">BD1-7 clade bacterium</name>
    <dbReference type="NCBI Taxonomy" id="2029982"/>
    <lineage>
        <taxon>Bacteria</taxon>
        <taxon>Pseudomonadati</taxon>
        <taxon>Pseudomonadota</taxon>
        <taxon>Gammaproteobacteria</taxon>
        <taxon>Cellvibrionales</taxon>
        <taxon>Spongiibacteraceae</taxon>
        <taxon>BD1-7 clade</taxon>
    </lineage>
</organism>
<dbReference type="Gene3D" id="2.40.160.50">
    <property type="entry name" value="membrane protein fhac: a member of the omp85/tpsb transporter family"/>
    <property type="match status" value="1"/>
</dbReference>
<comment type="function">
    <text evidence="8">Part of the outer membrane protein assembly complex, which is involved in assembly and insertion of beta-barrel proteins into the outer membrane.</text>
</comment>